<keyword evidence="8" id="KW-1185">Reference proteome</keyword>
<evidence type="ECO:0000256" key="4">
    <source>
        <dbReference type="ARBA" id="ARBA00022989"/>
    </source>
</evidence>
<dbReference type="Gene3D" id="1.20.1260.100">
    <property type="entry name" value="TspO/MBR protein"/>
    <property type="match status" value="1"/>
</dbReference>
<dbReference type="InterPro" id="IPR004307">
    <property type="entry name" value="TspO_MBR"/>
</dbReference>
<dbReference type="EMBL" id="LGRB01000011">
    <property type="protein sequence ID" value="OCT49427.1"/>
    <property type="molecule type" value="Genomic_DNA"/>
</dbReference>
<evidence type="ECO:0000256" key="2">
    <source>
        <dbReference type="ARBA" id="ARBA00007524"/>
    </source>
</evidence>
<feature type="transmembrane region" description="Helical" evidence="6">
    <location>
        <begin position="76"/>
        <end position="97"/>
    </location>
</feature>
<organism evidence="7 8">
    <name type="scientific">Cladophialophora carrionii</name>
    <dbReference type="NCBI Taxonomy" id="86049"/>
    <lineage>
        <taxon>Eukaryota</taxon>
        <taxon>Fungi</taxon>
        <taxon>Dikarya</taxon>
        <taxon>Ascomycota</taxon>
        <taxon>Pezizomycotina</taxon>
        <taxon>Eurotiomycetes</taxon>
        <taxon>Chaetothyriomycetidae</taxon>
        <taxon>Chaetothyriales</taxon>
        <taxon>Herpotrichiellaceae</taxon>
        <taxon>Cladophialophora</taxon>
    </lineage>
</organism>
<dbReference type="GO" id="GO:0005741">
    <property type="term" value="C:mitochondrial outer membrane"/>
    <property type="evidence" value="ECO:0007669"/>
    <property type="project" value="TreeGrafter"/>
</dbReference>
<feature type="transmembrane region" description="Helical" evidence="6">
    <location>
        <begin position="167"/>
        <end position="186"/>
    </location>
</feature>
<feature type="transmembrane region" description="Helical" evidence="6">
    <location>
        <begin position="118"/>
        <end position="136"/>
    </location>
</feature>
<evidence type="ECO:0000313" key="8">
    <source>
        <dbReference type="Proteomes" id="UP000094526"/>
    </source>
</evidence>
<keyword evidence="3 6" id="KW-0812">Transmembrane</keyword>
<dbReference type="Pfam" id="PF03073">
    <property type="entry name" value="TspO_MBR"/>
    <property type="match status" value="1"/>
</dbReference>
<keyword evidence="4 6" id="KW-1133">Transmembrane helix</keyword>
<evidence type="ECO:0000256" key="1">
    <source>
        <dbReference type="ARBA" id="ARBA00004141"/>
    </source>
</evidence>
<keyword evidence="5 6" id="KW-0472">Membrane</keyword>
<dbReference type="VEuPathDB" id="FungiDB:CLCR_05166"/>
<proteinExistence type="inferred from homology"/>
<dbReference type="STRING" id="86049.A0A1C1CLR2"/>
<feature type="transmembrane region" description="Helical" evidence="6">
    <location>
        <begin position="142"/>
        <end position="160"/>
    </location>
</feature>
<dbReference type="eggNOG" id="KOG3797">
    <property type="taxonomic scope" value="Eukaryota"/>
</dbReference>
<gene>
    <name evidence="7" type="ORF">CLCR_05166</name>
</gene>
<reference evidence="8" key="1">
    <citation type="submission" date="2015-07" db="EMBL/GenBank/DDBJ databases">
        <authorList>
            <person name="Teixeira M.M."/>
            <person name="Souza R.C."/>
            <person name="Almeida L.G."/>
            <person name="Vicente V.A."/>
            <person name="de Hoog S."/>
            <person name="Bocca A.L."/>
            <person name="de Almeida S.R."/>
            <person name="Vasconcelos A.T."/>
            <person name="Felipe M.S."/>
        </authorList>
    </citation>
    <scope>NUCLEOTIDE SEQUENCE [LARGE SCALE GENOMIC DNA]</scope>
    <source>
        <strain evidence="8">KSF</strain>
    </source>
</reference>
<dbReference type="AlphaFoldDB" id="A0A1C1CLR2"/>
<sequence length="210" mass="23137">MAYVPGLTLPASVFSNAPISILLPLGLGLGSGLVSQPGKFAPKKLSDPAAKERGTFRSTQEQYLALKQPPFRPPPWVFAPAWSTLYLLMGYAAHRVWTIGMASMNPQTVEHTRRGATLYTLQLGLNLVWMPLFFGLGRPIEAMLDIVALTGTVGYMAYVWNKVDKTAAYLMAPYLAWLSFATYLTAGTGHLNGWTIKSKPDDQNETERKE</sequence>
<dbReference type="InterPro" id="IPR038330">
    <property type="entry name" value="TspO/MBR-related_sf"/>
</dbReference>
<evidence type="ECO:0000256" key="3">
    <source>
        <dbReference type="ARBA" id="ARBA00022692"/>
    </source>
</evidence>
<dbReference type="OrthoDB" id="8841220at2759"/>
<evidence type="ECO:0000256" key="5">
    <source>
        <dbReference type="ARBA" id="ARBA00023136"/>
    </source>
</evidence>
<comment type="caution">
    <text evidence="7">The sequence shown here is derived from an EMBL/GenBank/DDBJ whole genome shotgun (WGS) entry which is preliminary data.</text>
</comment>
<dbReference type="FunFam" id="1.20.1260.100:FF:000001">
    <property type="entry name" value="translocator protein 2"/>
    <property type="match status" value="1"/>
</dbReference>
<accession>A0A1C1CLR2</accession>
<dbReference type="Proteomes" id="UP000094526">
    <property type="component" value="Unassembled WGS sequence"/>
</dbReference>
<name>A0A1C1CLR2_9EURO</name>
<evidence type="ECO:0000313" key="7">
    <source>
        <dbReference type="EMBL" id="OCT49427.1"/>
    </source>
</evidence>
<comment type="subcellular location">
    <subcellularLocation>
        <location evidence="1">Membrane</location>
        <topology evidence="1">Multi-pass membrane protein</topology>
    </subcellularLocation>
</comment>
<dbReference type="VEuPathDB" id="FungiDB:G647_03340"/>
<dbReference type="CDD" id="cd15904">
    <property type="entry name" value="TSPO_MBR"/>
    <property type="match status" value="1"/>
</dbReference>
<comment type="similarity">
    <text evidence="2">Belongs to the TspO/BZRP family.</text>
</comment>
<dbReference type="GO" id="GO:0033013">
    <property type="term" value="P:tetrapyrrole metabolic process"/>
    <property type="evidence" value="ECO:0007669"/>
    <property type="project" value="UniProtKB-ARBA"/>
</dbReference>
<dbReference type="PANTHER" id="PTHR10057">
    <property type="entry name" value="PERIPHERAL-TYPE BENZODIAZEPINE RECEPTOR"/>
    <property type="match status" value="1"/>
</dbReference>
<protein>
    <submittedName>
        <fullName evidence="7">Translocator protein like protein</fullName>
    </submittedName>
</protein>
<evidence type="ECO:0000256" key="6">
    <source>
        <dbReference type="SAM" id="Phobius"/>
    </source>
</evidence>
<dbReference type="PANTHER" id="PTHR10057:SF0">
    <property type="entry name" value="TRANSLOCATOR PROTEIN"/>
    <property type="match status" value="1"/>
</dbReference>